<dbReference type="STRING" id="655353.SAMN04488056_1198"/>
<gene>
    <name evidence="6" type="ORF">SAMN04488056_1198</name>
</gene>
<reference evidence="6 7" key="1">
    <citation type="submission" date="2016-10" db="EMBL/GenBank/DDBJ databases">
        <authorList>
            <person name="de Groot N.N."/>
        </authorList>
    </citation>
    <scope>NUCLEOTIDE SEQUENCE [LARGE SCALE GENOMIC DNA]</scope>
    <source>
        <strain evidence="6 7">CGMCC 1.9157</strain>
    </source>
</reference>
<evidence type="ECO:0000256" key="3">
    <source>
        <dbReference type="ARBA" id="ARBA00023163"/>
    </source>
</evidence>
<feature type="domain" description="HTH tetR-type" evidence="5">
    <location>
        <begin position="17"/>
        <end position="77"/>
    </location>
</feature>
<dbReference type="InterPro" id="IPR050109">
    <property type="entry name" value="HTH-type_TetR-like_transc_reg"/>
</dbReference>
<dbReference type="RefSeq" id="WP_090075449.1">
    <property type="nucleotide sequence ID" value="NZ_FOVR01000019.1"/>
</dbReference>
<organism evidence="6 7">
    <name type="scientific">Cohaesibacter marisflavi</name>
    <dbReference type="NCBI Taxonomy" id="655353"/>
    <lineage>
        <taxon>Bacteria</taxon>
        <taxon>Pseudomonadati</taxon>
        <taxon>Pseudomonadota</taxon>
        <taxon>Alphaproteobacteria</taxon>
        <taxon>Hyphomicrobiales</taxon>
        <taxon>Cohaesibacteraceae</taxon>
    </lineage>
</organism>
<accession>A0A1I5M2J9</accession>
<dbReference type="Pfam" id="PF14246">
    <property type="entry name" value="TetR_C_7"/>
    <property type="match status" value="1"/>
</dbReference>
<evidence type="ECO:0000256" key="1">
    <source>
        <dbReference type="ARBA" id="ARBA00023015"/>
    </source>
</evidence>
<dbReference type="Gene3D" id="1.10.357.10">
    <property type="entry name" value="Tetracycline Repressor, domain 2"/>
    <property type="match status" value="1"/>
</dbReference>
<keyword evidence="1" id="KW-0805">Transcription regulation</keyword>
<evidence type="ECO:0000256" key="4">
    <source>
        <dbReference type="PROSITE-ProRule" id="PRU00335"/>
    </source>
</evidence>
<feature type="DNA-binding region" description="H-T-H motif" evidence="4">
    <location>
        <begin position="40"/>
        <end position="59"/>
    </location>
</feature>
<dbReference type="PANTHER" id="PTHR30055:SF234">
    <property type="entry name" value="HTH-TYPE TRANSCRIPTIONAL REGULATOR BETI"/>
    <property type="match status" value="1"/>
</dbReference>
<dbReference type="PROSITE" id="PS50977">
    <property type="entry name" value="HTH_TETR_2"/>
    <property type="match status" value="1"/>
</dbReference>
<dbReference type="PANTHER" id="PTHR30055">
    <property type="entry name" value="HTH-TYPE TRANSCRIPTIONAL REGULATOR RUTR"/>
    <property type="match status" value="1"/>
</dbReference>
<evidence type="ECO:0000313" key="6">
    <source>
        <dbReference type="EMBL" id="SFP03693.1"/>
    </source>
</evidence>
<dbReference type="Proteomes" id="UP000199236">
    <property type="component" value="Unassembled WGS sequence"/>
</dbReference>
<dbReference type="InterPro" id="IPR039536">
    <property type="entry name" value="TetR_C_Proteobacteria"/>
</dbReference>
<dbReference type="SUPFAM" id="SSF46689">
    <property type="entry name" value="Homeodomain-like"/>
    <property type="match status" value="1"/>
</dbReference>
<keyword evidence="3" id="KW-0804">Transcription</keyword>
<proteinExistence type="predicted"/>
<keyword evidence="2 4" id="KW-0238">DNA-binding</keyword>
<dbReference type="Pfam" id="PF00440">
    <property type="entry name" value="TetR_N"/>
    <property type="match status" value="1"/>
</dbReference>
<evidence type="ECO:0000313" key="7">
    <source>
        <dbReference type="Proteomes" id="UP000199236"/>
    </source>
</evidence>
<dbReference type="GO" id="GO:0003700">
    <property type="term" value="F:DNA-binding transcription factor activity"/>
    <property type="evidence" value="ECO:0007669"/>
    <property type="project" value="TreeGrafter"/>
</dbReference>
<dbReference type="OrthoDB" id="7584337at2"/>
<dbReference type="PRINTS" id="PR00455">
    <property type="entry name" value="HTHTETR"/>
</dbReference>
<keyword evidence="7" id="KW-1185">Reference proteome</keyword>
<protein>
    <submittedName>
        <fullName evidence="6">Transcriptional regulator, TetR family</fullName>
    </submittedName>
</protein>
<dbReference type="EMBL" id="FOVR01000019">
    <property type="protein sequence ID" value="SFP03693.1"/>
    <property type="molecule type" value="Genomic_DNA"/>
</dbReference>
<sequence>MVKSSGNRGRPKTIDTSVLRNRIIDAAHGCFVHHGFGKTTTAMIASEAKISKRDLYRQFSTKTEIFGEVVRARRQAILDLPRPADEQLAPLDALCRIFRLDLDDQAAAERDAMLNFVARESLQYPELSDLIYDTGIIRSREELIEWLEDQKRDGTLHISDTVDCAGLMMDVVFGAMLPRRRLKDPVDREWQSQMIRGRLAIILKGLQAK</sequence>
<evidence type="ECO:0000256" key="2">
    <source>
        <dbReference type="ARBA" id="ARBA00023125"/>
    </source>
</evidence>
<name>A0A1I5M2J9_9HYPH</name>
<dbReference type="GO" id="GO:0000976">
    <property type="term" value="F:transcription cis-regulatory region binding"/>
    <property type="evidence" value="ECO:0007669"/>
    <property type="project" value="TreeGrafter"/>
</dbReference>
<evidence type="ECO:0000259" key="5">
    <source>
        <dbReference type="PROSITE" id="PS50977"/>
    </source>
</evidence>
<dbReference type="InterPro" id="IPR001647">
    <property type="entry name" value="HTH_TetR"/>
</dbReference>
<dbReference type="InterPro" id="IPR009057">
    <property type="entry name" value="Homeodomain-like_sf"/>
</dbReference>
<dbReference type="AlphaFoldDB" id="A0A1I5M2J9"/>